<evidence type="ECO:0000313" key="2">
    <source>
        <dbReference type="EMBL" id="CAG8689005.1"/>
    </source>
</evidence>
<feature type="region of interest" description="Disordered" evidence="1">
    <location>
        <begin position="112"/>
        <end position="133"/>
    </location>
</feature>
<organism evidence="2 3">
    <name type="scientific">Gigaspora margarita</name>
    <dbReference type="NCBI Taxonomy" id="4874"/>
    <lineage>
        <taxon>Eukaryota</taxon>
        <taxon>Fungi</taxon>
        <taxon>Fungi incertae sedis</taxon>
        <taxon>Mucoromycota</taxon>
        <taxon>Glomeromycotina</taxon>
        <taxon>Glomeromycetes</taxon>
        <taxon>Diversisporales</taxon>
        <taxon>Gigasporaceae</taxon>
        <taxon>Gigaspora</taxon>
    </lineage>
</organism>
<comment type="caution">
    <text evidence="2">The sequence shown here is derived from an EMBL/GenBank/DDBJ whole genome shotgun (WGS) entry which is preliminary data.</text>
</comment>
<dbReference type="Proteomes" id="UP000789901">
    <property type="component" value="Unassembled WGS sequence"/>
</dbReference>
<sequence>MLKKKASKSEAHGNNMNSDIRNFALPDNMGVDMLLRQIGVEHSWPENQINSDINVLTKNRIFLIRDLRILSNESWKDIELLPIVKDLCREAINFESNQRFVNDSNTKKKLSKKNFNKSNLGPIPYETPQSTFDSIPYETPQSTLAYEIPRSPLTPIPSIPYESPQSCAEVNTQKIISDRSPLKSIPPASQKIDVQDDISDRSPLKSIPPTTQKIEPRNDNSPFFMPPPNKKVVGNGNRMKVKTSSGKIYEVDRWCPHAKTDLSSRHKWAFDLENGGKCASACTDATINACPVYDW</sequence>
<reference evidence="2 3" key="1">
    <citation type="submission" date="2021-06" db="EMBL/GenBank/DDBJ databases">
        <authorList>
            <person name="Kallberg Y."/>
            <person name="Tangrot J."/>
            <person name="Rosling A."/>
        </authorList>
    </citation>
    <scope>NUCLEOTIDE SEQUENCE [LARGE SCALE GENOMIC DNA]</scope>
    <source>
        <strain evidence="2 3">120-4 pot B 10/14</strain>
    </source>
</reference>
<dbReference type="SUPFAM" id="SSF50022">
    <property type="entry name" value="ISP domain"/>
    <property type="match status" value="1"/>
</dbReference>
<protein>
    <submittedName>
        <fullName evidence="2">37456_t:CDS:1</fullName>
    </submittedName>
</protein>
<evidence type="ECO:0000256" key="1">
    <source>
        <dbReference type="SAM" id="MobiDB-lite"/>
    </source>
</evidence>
<name>A0ABN7UXR0_GIGMA</name>
<dbReference type="InterPro" id="IPR036922">
    <property type="entry name" value="Rieske_2Fe-2S_sf"/>
</dbReference>
<accession>A0ABN7UXR0</accession>
<feature type="region of interest" description="Disordered" evidence="1">
    <location>
        <begin position="180"/>
        <end position="228"/>
    </location>
</feature>
<gene>
    <name evidence="2" type="ORF">GMARGA_LOCUS11389</name>
</gene>
<dbReference type="EMBL" id="CAJVQB010006659">
    <property type="protein sequence ID" value="CAG8689005.1"/>
    <property type="molecule type" value="Genomic_DNA"/>
</dbReference>
<evidence type="ECO:0000313" key="3">
    <source>
        <dbReference type="Proteomes" id="UP000789901"/>
    </source>
</evidence>
<proteinExistence type="predicted"/>
<keyword evidence="3" id="KW-1185">Reference proteome</keyword>